<keyword evidence="6" id="KW-0733">Signal recognition particle</keyword>
<keyword evidence="17" id="KW-1185">Reference proteome</keyword>
<dbReference type="EC" id="3.6.5.4" evidence="10"/>
<evidence type="ECO:0000256" key="5">
    <source>
        <dbReference type="ARBA" id="ARBA00023134"/>
    </source>
</evidence>
<dbReference type="InterPro" id="IPR004125">
    <property type="entry name" value="Signal_recog_particle_SRP54_M"/>
</dbReference>
<evidence type="ECO:0000313" key="16">
    <source>
        <dbReference type="EMBL" id="GFR27327.1"/>
    </source>
</evidence>
<keyword evidence="7" id="KW-0687">Ribonucleoprotein</keyword>
<feature type="transmembrane region" description="Helical" evidence="12">
    <location>
        <begin position="382"/>
        <end position="400"/>
    </location>
</feature>
<keyword evidence="3" id="KW-0378">Hydrolase</keyword>
<keyword evidence="12" id="KW-1133">Transmembrane helix</keyword>
<dbReference type="InterPro" id="IPR036891">
    <property type="entry name" value="Signal_recog_part_SRP54_M_sf"/>
</dbReference>
<dbReference type="AlphaFoldDB" id="A0A8X6M0C9"/>
<dbReference type="SUPFAM" id="SSF63380">
    <property type="entry name" value="Riboflavin synthase domain-like"/>
    <property type="match status" value="1"/>
</dbReference>
<dbReference type="GO" id="GO:0005786">
    <property type="term" value="C:signal recognition particle, endoplasmic reticulum targeting"/>
    <property type="evidence" value="ECO:0007669"/>
    <property type="project" value="UniProtKB-KW"/>
</dbReference>
<evidence type="ECO:0000256" key="6">
    <source>
        <dbReference type="ARBA" id="ARBA00023135"/>
    </source>
</evidence>
<dbReference type="InterPro" id="IPR000897">
    <property type="entry name" value="SRP54_GTPase_dom"/>
</dbReference>
<dbReference type="SMART" id="SM00382">
    <property type="entry name" value="AAA"/>
    <property type="match status" value="1"/>
</dbReference>
<dbReference type="Gene3D" id="3.40.50.300">
    <property type="entry name" value="P-loop containing nucleotide triphosphate hydrolases"/>
    <property type="match status" value="1"/>
</dbReference>
<dbReference type="SMART" id="SM00963">
    <property type="entry name" value="SRP54_N"/>
    <property type="match status" value="1"/>
</dbReference>
<evidence type="ECO:0000313" key="17">
    <source>
        <dbReference type="Proteomes" id="UP000887116"/>
    </source>
</evidence>
<comment type="similarity">
    <text evidence="1">Belongs to the GTP-binding SRP family. SRP54 subfamily.</text>
</comment>
<dbReference type="Pfam" id="PF00448">
    <property type="entry name" value="SRP54"/>
    <property type="match status" value="1"/>
</dbReference>
<dbReference type="GO" id="GO:0005525">
    <property type="term" value="F:GTP binding"/>
    <property type="evidence" value="ECO:0007669"/>
    <property type="project" value="UniProtKB-KW"/>
</dbReference>
<evidence type="ECO:0000256" key="9">
    <source>
        <dbReference type="ARBA" id="ARBA00034907"/>
    </source>
</evidence>
<dbReference type="Pfam" id="PF02881">
    <property type="entry name" value="SRP54_N"/>
    <property type="match status" value="1"/>
</dbReference>
<feature type="transmembrane region" description="Helical" evidence="12">
    <location>
        <begin position="430"/>
        <end position="451"/>
    </location>
</feature>
<feature type="domain" description="AAA+ ATPase" evidence="13">
    <location>
        <begin position="544"/>
        <end position="691"/>
    </location>
</feature>
<dbReference type="Pfam" id="PF02978">
    <property type="entry name" value="SRP_SPB"/>
    <property type="match status" value="1"/>
</dbReference>
<keyword evidence="12" id="KW-0812">Transmembrane</keyword>
<protein>
    <recommendedName>
        <fullName evidence="8">Signal recognition particle subunit SRP54</fullName>
        <ecNumber evidence="10">3.6.5.4</ecNumber>
    </recommendedName>
    <alternativeName>
        <fullName evidence="9">Signal recognition particle 54 kDa protein</fullName>
    </alternativeName>
</protein>
<evidence type="ECO:0000259" key="14">
    <source>
        <dbReference type="SMART" id="SM00962"/>
    </source>
</evidence>
<dbReference type="GO" id="GO:0003924">
    <property type="term" value="F:GTPase activity"/>
    <property type="evidence" value="ECO:0007669"/>
    <property type="project" value="InterPro"/>
</dbReference>
<evidence type="ECO:0000259" key="13">
    <source>
        <dbReference type="SMART" id="SM00382"/>
    </source>
</evidence>
<dbReference type="PANTHER" id="PTHR11564">
    <property type="entry name" value="SIGNAL RECOGNITION PARTICLE 54K PROTEIN SRP54"/>
    <property type="match status" value="1"/>
</dbReference>
<dbReference type="InterPro" id="IPR022941">
    <property type="entry name" value="SRP54"/>
</dbReference>
<dbReference type="InterPro" id="IPR003593">
    <property type="entry name" value="AAA+_ATPase"/>
</dbReference>
<dbReference type="SUPFAM" id="SSF52540">
    <property type="entry name" value="P-loop containing nucleoside triphosphate hydrolases"/>
    <property type="match status" value="1"/>
</dbReference>
<dbReference type="InterPro" id="IPR013822">
    <property type="entry name" value="Signal_recog_particl_SRP54_hlx"/>
</dbReference>
<dbReference type="SMART" id="SM00962">
    <property type="entry name" value="SRP54"/>
    <property type="match status" value="1"/>
</dbReference>
<dbReference type="Gene3D" id="3.50.50.60">
    <property type="entry name" value="FAD/NAD(P)-binding domain"/>
    <property type="match status" value="1"/>
</dbReference>
<evidence type="ECO:0000256" key="3">
    <source>
        <dbReference type="ARBA" id="ARBA00022801"/>
    </source>
</evidence>
<accession>A0A8X6M0C9</accession>
<evidence type="ECO:0000256" key="10">
    <source>
        <dbReference type="ARBA" id="ARBA00035672"/>
    </source>
</evidence>
<evidence type="ECO:0000256" key="11">
    <source>
        <dbReference type="ARBA" id="ARBA00048157"/>
    </source>
</evidence>
<dbReference type="SUPFAM" id="SSF51905">
    <property type="entry name" value="FAD/NAD(P)-binding domain"/>
    <property type="match status" value="1"/>
</dbReference>
<keyword evidence="4" id="KW-0694">RNA-binding</keyword>
<gene>
    <name evidence="16" type="primary">ffh</name>
    <name evidence="16" type="ORF">TNCT_386691</name>
</gene>
<dbReference type="CDD" id="cd18539">
    <property type="entry name" value="SRP_G"/>
    <property type="match status" value="1"/>
</dbReference>
<name>A0A8X6M0C9_TRICU</name>
<evidence type="ECO:0000256" key="4">
    <source>
        <dbReference type="ARBA" id="ARBA00022884"/>
    </source>
</evidence>
<feature type="domain" description="SRP54-type proteins GTP-binding" evidence="14">
    <location>
        <begin position="545"/>
        <end position="740"/>
    </location>
</feature>
<reference evidence="16" key="1">
    <citation type="submission" date="2020-07" db="EMBL/GenBank/DDBJ databases">
        <title>Multicomponent nature underlies the extraordinary mechanical properties of spider dragline silk.</title>
        <authorList>
            <person name="Kono N."/>
            <person name="Nakamura H."/>
            <person name="Mori M."/>
            <person name="Yoshida Y."/>
            <person name="Ohtoshi R."/>
            <person name="Malay A.D."/>
            <person name="Moran D.A.P."/>
            <person name="Tomita M."/>
            <person name="Numata K."/>
            <person name="Arakawa K."/>
        </authorList>
    </citation>
    <scope>NUCLEOTIDE SEQUENCE</scope>
</reference>
<dbReference type="InterPro" id="IPR042101">
    <property type="entry name" value="SRP54_N_sf"/>
</dbReference>
<organism evidence="16 17">
    <name type="scientific">Trichonephila clavata</name>
    <name type="common">Joro spider</name>
    <name type="synonym">Nephila clavata</name>
    <dbReference type="NCBI Taxonomy" id="2740835"/>
    <lineage>
        <taxon>Eukaryota</taxon>
        <taxon>Metazoa</taxon>
        <taxon>Ecdysozoa</taxon>
        <taxon>Arthropoda</taxon>
        <taxon>Chelicerata</taxon>
        <taxon>Arachnida</taxon>
        <taxon>Araneae</taxon>
        <taxon>Araneomorphae</taxon>
        <taxon>Entelegynae</taxon>
        <taxon>Araneoidea</taxon>
        <taxon>Nephilidae</taxon>
        <taxon>Trichonephila</taxon>
    </lineage>
</organism>
<dbReference type="Gene3D" id="1.20.120.140">
    <property type="entry name" value="Signal recognition particle SRP54, nucleotide-binding domain"/>
    <property type="match status" value="1"/>
</dbReference>
<dbReference type="PANTHER" id="PTHR11564:SF5">
    <property type="entry name" value="SIGNAL RECOGNITION PARTICLE SUBUNIT SRP54"/>
    <property type="match status" value="1"/>
</dbReference>
<dbReference type="Gene3D" id="1.10.260.30">
    <property type="entry name" value="Signal recognition particle, SRP54 subunit, M-domain"/>
    <property type="match status" value="1"/>
</dbReference>
<proteinExistence type="inferred from homology"/>
<dbReference type="EMBL" id="BMAO01038819">
    <property type="protein sequence ID" value="GFR27327.1"/>
    <property type="molecule type" value="Genomic_DNA"/>
</dbReference>
<evidence type="ECO:0000256" key="1">
    <source>
        <dbReference type="ARBA" id="ARBA00005450"/>
    </source>
</evidence>
<evidence type="ECO:0000256" key="7">
    <source>
        <dbReference type="ARBA" id="ARBA00023274"/>
    </source>
</evidence>
<dbReference type="NCBIfam" id="TIGR00959">
    <property type="entry name" value="ffh"/>
    <property type="match status" value="1"/>
</dbReference>
<dbReference type="InterPro" id="IPR004780">
    <property type="entry name" value="SRP"/>
</dbReference>
<dbReference type="SUPFAM" id="SSF47446">
    <property type="entry name" value="Signal peptide-binding domain"/>
    <property type="match status" value="1"/>
</dbReference>
<dbReference type="InterPro" id="IPR036188">
    <property type="entry name" value="FAD/NAD-bd_sf"/>
</dbReference>
<dbReference type="Proteomes" id="UP000887116">
    <property type="component" value="Unassembled WGS sequence"/>
</dbReference>
<dbReference type="OrthoDB" id="1727884at2759"/>
<dbReference type="GO" id="GO:0008312">
    <property type="term" value="F:7S RNA binding"/>
    <property type="evidence" value="ECO:0007669"/>
    <property type="project" value="InterPro"/>
</dbReference>
<dbReference type="InterPro" id="IPR017938">
    <property type="entry name" value="Riboflavin_synthase-like_b-brl"/>
</dbReference>
<comment type="catalytic activity">
    <reaction evidence="11">
        <text>GTP + H2O = GDP + phosphate + H(+)</text>
        <dbReference type="Rhea" id="RHEA:19669"/>
        <dbReference type="ChEBI" id="CHEBI:15377"/>
        <dbReference type="ChEBI" id="CHEBI:15378"/>
        <dbReference type="ChEBI" id="CHEBI:37565"/>
        <dbReference type="ChEBI" id="CHEBI:43474"/>
        <dbReference type="ChEBI" id="CHEBI:58189"/>
        <dbReference type="EC" id="3.6.5.4"/>
    </reaction>
    <physiologicalReaction direction="left-to-right" evidence="11">
        <dbReference type="Rhea" id="RHEA:19670"/>
    </physiologicalReaction>
</comment>
<evidence type="ECO:0000256" key="12">
    <source>
        <dbReference type="SAM" id="Phobius"/>
    </source>
</evidence>
<dbReference type="HAMAP" id="MF_00306">
    <property type="entry name" value="SRP54"/>
    <property type="match status" value="1"/>
</dbReference>
<sequence>MASDFLMSLQLTGALKFDSIANLQVRMPIVVIGAGLTAIDTATEALAYYPIQVEKFLLRYEILVDKYGKDCVEKDWTEEEHEIANEFISHAQLIREKQKLAKKENREIKILELMQSLGGVKVIYRKELKDSPSYRLNSEEVQNALSEGIYFIENLEPVEVVTDKYNHAESIKLIDTKSGKIKCMKARSIFIAAGTEPNTVIATEDKKHFKLSNGYFAQLNSLGKEIDPIFSPKMPNKDRILVYKQGNKTISFFGDLHPSYSGSVVKAMASAKNGYPIISQLLSGVNSFVSVIPVCDVVGQKKNAWSSVEHLANKEFFNKIKEQFTAKVIKVQYLTDKVVEIVIKAPLAAKNFKPGQFFRLQNFETNSRKANNTNLAMEDFDLSFRTILISFLSVAFLAVLPAQNLTFSEMLSFAAYTISSLYAVLSEHMILVIIFCELMTISAFFIIAASCRDSGPAISKLRGKSIISEDDFNLAMREIRIALIEADVSLEVAKKFINDIKDKVIGEKVIKSVSPAQMIIKIVQDNLVAVLGSEKSDLNLAVKPPAVIMMVGLQGAGKTTTSGKLALKLKKQKKKVMLASLDIYRPAAQKQLEVLGKQIDVQTLSIVINEGPIAITKRALAAAKNDNYDVLILDTAGRLHIDNNMMNELKAVKEIASPAEVILVADAMIGQDAVNIAKSFNEVIGVTGIILTRVDGDARGGAALSMKMIADCPIKFIACGEKLSDLDDFYPDRIAKRILSMGDVVSLVEKAAEIVGQEEIDKLQKKVKKGKFDLNDLVGMLKTLSKMDGISNIMKFIPSSFTKKLSSGVPDDSKVKKYIAIINSMTEKERQNPDILNGKRRLRISKGSGTSVTDVNLLIKQYNQMSSMVNKFSKVDHSKLKESDLMDMLSRK</sequence>
<feature type="domain" description="Signal recognition particle SRP54 helical bundle" evidence="15">
    <location>
        <begin position="452"/>
        <end position="531"/>
    </location>
</feature>
<evidence type="ECO:0000256" key="8">
    <source>
        <dbReference type="ARBA" id="ARBA00034832"/>
    </source>
</evidence>
<keyword evidence="5" id="KW-0342">GTP-binding</keyword>
<keyword evidence="12" id="KW-0472">Membrane</keyword>
<comment type="caution">
    <text evidence="16">The sequence shown here is derived from an EMBL/GenBank/DDBJ whole genome shotgun (WGS) entry which is preliminary data.</text>
</comment>
<dbReference type="GO" id="GO:0006614">
    <property type="term" value="P:SRP-dependent cotranslational protein targeting to membrane"/>
    <property type="evidence" value="ECO:0007669"/>
    <property type="project" value="InterPro"/>
</dbReference>
<dbReference type="InterPro" id="IPR027417">
    <property type="entry name" value="P-loop_NTPase"/>
</dbReference>
<keyword evidence="2" id="KW-0547">Nucleotide-binding</keyword>
<evidence type="ECO:0000259" key="15">
    <source>
        <dbReference type="SMART" id="SM00963"/>
    </source>
</evidence>
<evidence type="ECO:0000256" key="2">
    <source>
        <dbReference type="ARBA" id="ARBA00022741"/>
    </source>
</evidence>